<feature type="transmembrane region" description="Helical" evidence="1">
    <location>
        <begin position="90"/>
        <end position="106"/>
    </location>
</feature>
<dbReference type="Proteomes" id="UP000309673">
    <property type="component" value="Unassembled WGS sequence"/>
</dbReference>
<reference evidence="2 3" key="1">
    <citation type="submission" date="2019-04" db="EMBL/GenBank/DDBJ databases">
        <title>Cohnella sp. nov., isolated from soil.</title>
        <authorList>
            <person name="Kim W."/>
        </authorList>
    </citation>
    <scope>NUCLEOTIDE SEQUENCE [LARGE SCALE GENOMIC DNA]</scope>
    <source>
        <strain evidence="2 3">CAU 1483</strain>
    </source>
</reference>
<keyword evidence="1" id="KW-0472">Membrane</keyword>
<feature type="transmembrane region" description="Helical" evidence="1">
    <location>
        <begin position="28"/>
        <end position="45"/>
    </location>
</feature>
<evidence type="ECO:0000256" key="1">
    <source>
        <dbReference type="SAM" id="Phobius"/>
    </source>
</evidence>
<organism evidence="2 3">
    <name type="scientific">Cohnella pontilimi</name>
    <dbReference type="NCBI Taxonomy" id="2564100"/>
    <lineage>
        <taxon>Bacteria</taxon>
        <taxon>Bacillati</taxon>
        <taxon>Bacillota</taxon>
        <taxon>Bacilli</taxon>
        <taxon>Bacillales</taxon>
        <taxon>Paenibacillaceae</taxon>
        <taxon>Cohnella</taxon>
    </lineage>
</organism>
<gene>
    <name evidence="2" type="ORF">E5161_12530</name>
</gene>
<feature type="transmembrane region" description="Helical" evidence="1">
    <location>
        <begin position="169"/>
        <end position="189"/>
    </location>
</feature>
<feature type="transmembrane region" description="Helical" evidence="1">
    <location>
        <begin position="209"/>
        <end position="227"/>
    </location>
</feature>
<name>A0A4U0FBE2_9BACL</name>
<keyword evidence="3" id="KW-1185">Reference proteome</keyword>
<sequence>MDHPQSARRIRAYMNPYGVTRLHLRNPWVIAFFSFSFPGFGHLLLERYLPAIILAGWEIFINTKANVNSGILYSLLGDFDKAKEVLDSKWLLLYVGIYMFTIWDSYRKTVDLNKQYILADREDAWMPHMRISALDINYMDKRNPLLALVWSVLAPGLGHLYVHKIVTGFLVFAFTVALIFQSHLLPAIHQTFVGDFEGARALLDMQWTLYLPSMYSFIFYDAYVTAVEDNVLFEKEQSQFLRTQYQHPSFPIPEQDR</sequence>
<dbReference type="OrthoDB" id="1681403at2"/>
<comment type="caution">
    <text evidence="2">The sequence shown here is derived from an EMBL/GenBank/DDBJ whole genome shotgun (WGS) entry which is preliminary data.</text>
</comment>
<keyword evidence="1" id="KW-1133">Transmembrane helix</keyword>
<dbReference type="EMBL" id="SUPK01000005">
    <property type="protein sequence ID" value="TJY42011.1"/>
    <property type="molecule type" value="Genomic_DNA"/>
</dbReference>
<dbReference type="AlphaFoldDB" id="A0A4U0FBE2"/>
<feature type="transmembrane region" description="Helical" evidence="1">
    <location>
        <begin position="145"/>
        <end position="162"/>
    </location>
</feature>
<keyword evidence="1" id="KW-0812">Transmembrane</keyword>
<accession>A0A4U0FBE2</accession>
<proteinExistence type="predicted"/>
<evidence type="ECO:0000313" key="3">
    <source>
        <dbReference type="Proteomes" id="UP000309673"/>
    </source>
</evidence>
<dbReference type="RefSeq" id="WP_136778145.1">
    <property type="nucleotide sequence ID" value="NZ_SUPK01000005.1"/>
</dbReference>
<evidence type="ECO:0000313" key="2">
    <source>
        <dbReference type="EMBL" id="TJY42011.1"/>
    </source>
</evidence>
<protein>
    <submittedName>
        <fullName evidence="2">Uncharacterized protein</fullName>
    </submittedName>
</protein>